<reference evidence="2" key="1">
    <citation type="submission" date="2020-05" db="EMBL/GenBank/DDBJ databases">
        <authorList>
            <person name="Chiriac C."/>
            <person name="Salcher M."/>
            <person name="Ghai R."/>
            <person name="Kavagutti S V."/>
        </authorList>
    </citation>
    <scope>NUCLEOTIDE SEQUENCE</scope>
</reference>
<gene>
    <name evidence="1" type="ORF">UFOPK3004_01996</name>
    <name evidence="2" type="ORF">UFOPK4134_01847</name>
</gene>
<sequence>MSLALSTWLGSTSASAAIRPNPANVKPRYNGCFVNSTRAARTLEESCQASSFIDAERPTVNSTTMMTTNSTAIFEPVGKSPLNDHVIKNRSTTPAKSPPTSVHVNDFIRPTIAATSERRSILGPKAFCTEAIDPLCSGAINSALNAASNPANAHTFVETLRTPIPARRAAGKLSAVARTFIPNALRWNNQPKKIMSAGTKSSTVSCGPVTLTPATSQLPLINTGKETFVACSSGIGRRNCSN</sequence>
<dbReference type="EMBL" id="CAFBPS010000232">
    <property type="protein sequence ID" value="CAB5038039.1"/>
    <property type="molecule type" value="Genomic_DNA"/>
</dbReference>
<evidence type="ECO:0000313" key="1">
    <source>
        <dbReference type="EMBL" id="CAB4823925.1"/>
    </source>
</evidence>
<proteinExistence type="predicted"/>
<evidence type="ECO:0000313" key="2">
    <source>
        <dbReference type="EMBL" id="CAB5038039.1"/>
    </source>
</evidence>
<dbReference type="EMBL" id="CAFAAL010000298">
    <property type="protein sequence ID" value="CAB4823925.1"/>
    <property type="molecule type" value="Genomic_DNA"/>
</dbReference>
<name>A0A6J7SA89_9ZZZZ</name>
<dbReference type="AlphaFoldDB" id="A0A6J7SA89"/>
<organism evidence="2">
    <name type="scientific">freshwater metagenome</name>
    <dbReference type="NCBI Taxonomy" id="449393"/>
    <lineage>
        <taxon>unclassified sequences</taxon>
        <taxon>metagenomes</taxon>
        <taxon>ecological metagenomes</taxon>
    </lineage>
</organism>
<protein>
    <submittedName>
        <fullName evidence="2">Unannotated protein</fullName>
    </submittedName>
</protein>
<accession>A0A6J7SA89</accession>